<reference evidence="2 4" key="2">
    <citation type="submission" date="2020-05" db="EMBL/GenBank/DDBJ databases">
        <authorList>
            <person name="Petersen J."/>
            <person name="Sayavedra L."/>
        </authorList>
    </citation>
    <scope>NUCLEOTIDE SEQUENCE [LARGE SCALE GENOMIC DNA]</scope>
    <source>
        <strain evidence="2">B thermophilus SOXS</strain>
    </source>
</reference>
<evidence type="ECO:0000313" key="2">
    <source>
        <dbReference type="EMBL" id="CAB5497036.1"/>
    </source>
</evidence>
<protein>
    <recommendedName>
        <fullName evidence="5">Lipoprotein</fullName>
    </recommendedName>
</protein>
<evidence type="ECO:0000313" key="3">
    <source>
        <dbReference type="Proteomes" id="UP000278334"/>
    </source>
</evidence>
<evidence type="ECO:0000313" key="1">
    <source>
        <dbReference type="EMBL" id="AYQ57649.1"/>
    </source>
</evidence>
<dbReference type="KEGG" id="bthg:MS2017_1991"/>
<dbReference type="Proteomes" id="UP000643672">
    <property type="component" value="Unassembled WGS sequence"/>
</dbReference>
<sequence length="45" mass="4754">MKIIIKLTALIVVIGLSACGRMGELEQVKPAPLTTLNATQTDSTL</sequence>
<name>A0A3G3IPN1_9GAMM</name>
<proteinExistence type="predicted"/>
<keyword evidence="4" id="KW-1185">Reference proteome</keyword>
<gene>
    <name evidence="1" type="ORF">MS2017_1991</name>
    <name evidence="2" type="ORF">THERMOS_611</name>
</gene>
<dbReference type="Proteomes" id="UP000278334">
    <property type="component" value="Chromosome"/>
</dbReference>
<reference evidence="1 3" key="1">
    <citation type="submission" date="2017-11" db="EMBL/GenBank/DDBJ databases">
        <title>Genome sequence of the bacterial symbiont EPR9N from a vent mussel Bathymodiolus thermophilus.</title>
        <authorList>
            <person name="Won Y.-J."/>
        </authorList>
    </citation>
    <scope>NUCLEOTIDE SEQUENCE [LARGE SCALE GENOMIC DNA]</scope>
    <source>
        <strain evidence="1 3">EPR9N</strain>
    </source>
</reference>
<dbReference type="AlphaFoldDB" id="A0A3G3IPN1"/>
<dbReference type="EMBL" id="CAESAQ020000034">
    <property type="protein sequence ID" value="CAB5497036.1"/>
    <property type="molecule type" value="Genomic_DNA"/>
</dbReference>
<organism evidence="1 3">
    <name type="scientific">Bathymodiolus thermophilus thioautotrophic gill symbiont</name>
    <dbReference type="NCBI Taxonomy" id="2360"/>
    <lineage>
        <taxon>Bacteria</taxon>
        <taxon>Pseudomonadati</taxon>
        <taxon>Pseudomonadota</taxon>
        <taxon>Gammaproteobacteria</taxon>
        <taxon>sulfur-oxidizing symbionts</taxon>
    </lineage>
</organism>
<evidence type="ECO:0008006" key="5">
    <source>
        <dbReference type="Google" id="ProtNLM"/>
    </source>
</evidence>
<evidence type="ECO:0000313" key="4">
    <source>
        <dbReference type="Proteomes" id="UP000643672"/>
    </source>
</evidence>
<dbReference type="EMBL" id="CP024634">
    <property type="protein sequence ID" value="AYQ57649.1"/>
    <property type="molecule type" value="Genomic_DNA"/>
</dbReference>
<accession>A0A3G3IPN1</accession>
<dbReference type="RefSeq" id="WP_158009347.1">
    <property type="nucleotide sequence ID" value="NZ_CAESAQ020000034.1"/>
</dbReference>
<dbReference type="PROSITE" id="PS51257">
    <property type="entry name" value="PROKAR_LIPOPROTEIN"/>
    <property type="match status" value="1"/>
</dbReference>